<organism evidence="1">
    <name type="scientific">Photinus pyralis</name>
    <name type="common">Common eastern firefly</name>
    <name type="synonym">Lampyris pyralis</name>
    <dbReference type="NCBI Taxonomy" id="7054"/>
    <lineage>
        <taxon>Eukaryota</taxon>
        <taxon>Metazoa</taxon>
        <taxon>Ecdysozoa</taxon>
        <taxon>Arthropoda</taxon>
        <taxon>Hexapoda</taxon>
        <taxon>Insecta</taxon>
        <taxon>Pterygota</taxon>
        <taxon>Neoptera</taxon>
        <taxon>Endopterygota</taxon>
        <taxon>Coleoptera</taxon>
        <taxon>Polyphaga</taxon>
        <taxon>Elateriformia</taxon>
        <taxon>Elateroidea</taxon>
        <taxon>Lampyridae</taxon>
        <taxon>Lampyrinae</taxon>
        <taxon>Photinus</taxon>
    </lineage>
</organism>
<accession>A0A1Y1MQI0</accession>
<evidence type="ECO:0000313" key="1">
    <source>
        <dbReference type="EMBL" id="JAV86890.1"/>
    </source>
</evidence>
<dbReference type="AlphaFoldDB" id="A0A1Y1MQI0"/>
<sequence>MPLKGSAKHANKVELKVRLPSRPKGVEASVGSLCLAVAFILVKSLINTREANEFQQPRANGASLVTLIRGHGLVIKRSLSENIIIETITILNPEDKRNDGVVEKVLANVRGVDLGGDAVARQLG</sequence>
<proteinExistence type="predicted"/>
<dbReference type="EMBL" id="GEZM01026933">
    <property type="protein sequence ID" value="JAV86890.1"/>
    <property type="molecule type" value="Transcribed_RNA"/>
</dbReference>
<protein>
    <submittedName>
        <fullName evidence="1">Uncharacterized protein</fullName>
    </submittedName>
</protein>
<reference evidence="1" key="1">
    <citation type="journal article" date="2016" name="Sci. Rep.">
        <title>Molecular characterization of firefly nuptial gifts: a multi-omics approach sheds light on postcopulatory sexual selection.</title>
        <authorList>
            <person name="Al-Wathiqui N."/>
            <person name="Fallon T.R."/>
            <person name="South A."/>
            <person name="Weng J.K."/>
            <person name="Lewis S.M."/>
        </authorList>
    </citation>
    <scope>NUCLEOTIDE SEQUENCE</scope>
</reference>
<name>A0A1Y1MQI0_PHOPY</name>